<evidence type="ECO:0000313" key="1">
    <source>
        <dbReference type="EMBL" id="SES35844.1"/>
    </source>
</evidence>
<evidence type="ECO:0000313" key="2">
    <source>
        <dbReference type="Proteomes" id="UP000198505"/>
    </source>
</evidence>
<gene>
    <name evidence="1" type="ORF">SAMN04487958_11910</name>
</gene>
<keyword evidence="2" id="KW-1185">Reference proteome</keyword>
<organism evidence="1 2">
    <name type="scientific">Vreelandella subterranea</name>
    <dbReference type="NCBI Taxonomy" id="416874"/>
    <lineage>
        <taxon>Bacteria</taxon>
        <taxon>Pseudomonadati</taxon>
        <taxon>Pseudomonadota</taxon>
        <taxon>Gammaproteobacteria</taxon>
        <taxon>Oceanospirillales</taxon>
        <taxon>Halomonadaceae</taxon>
        <taxon>Vreelandella</taxon>
    </lineage>
</organism>
<name>A0A1H9WPV0_9GAMM</name>
<dbReference type="Proteomes" id="UP000198505">
    <property type="component" value="Unassembled WGS sequence"/>
</dbReference>
<proteinExistence type="predicted"/>
<accession>A0A1H9WPV0</accession>
<reference evidence="2" key="1">
    <citation type="submission" date="2016-10" db="EMBL/GenBank/DDBJ databases">
        <authorList>
            <person name="Varghese N."/>
            <person name="Submissions S."/>
        </authorList>
    </citation>
    <scope>NUCLEOTIDE SEQUENCE [LARGE SCALE GENOMIC DNA]</scope>
    <source>
        <strain evidence="2">CGMCC 1.6495</strain>
    </source>
</reference>
<dbReference type="AlphaFoldDB" id="A0A1H9WPV0"/>
<dbReference type="EMBL" id="FOGS01000019">
    <property type="protein sequence ID" value="SES35844.1"/>
    <property type="molecule type" value="Genomic_DNA"/>
</dbReference>
<sequence>MFGAYLGKVKGEAENILYFLRHGLESFLELATQRKGFGG</sequence>
<protein>
    <submittedName>
        <fullName evidence="1">Uncharacterized protein</fullName>
    </submittedName>
</protein>